<evidence type="ECO:0000313" key="1">
    <source>
        <dbReference type="EMBL" id="OMO82420.1"/>
    </source>
</evidence>
<name>A0A1R3IIP0_COCAP</name>
<reference evidence="1 2" key="1">
    <citation type="submission" date="2013-09" db="EMBL/GenBank/DDBJ databases">
        <title>Corchorus capsularis genome sequencing.</title>
        <authorList>
            <person name="Alam M."/>
            <person name="Haque M.S."/>
            <person name="Islam M.S."/>
            <person name="Emdad E.M."/>
            <person name="Islam M.M."/>
            <person name="Ahmed B."/>
            <person name="Halim A."/>
            <person name="Hossen Q.M.M."/>
            <person name="Hossain M.Z."/>
            <person name="Ahmed R."/>
            <person name="Khan M.M."/>
            <person name="Islam R."/>
            <person name="Rashid M.M."/>
            <person name="Khan S.A."/>
            <person name="Rahman M.S."/>
            <person name="Alam M."/>
        </authorList>
    </citation>
    <scope>NUCLEOTIDE SEQUENCE [LARGE SCALE GENOMIC DNA]</scope>
    <source>
        <strain evidence="2">cv. CVL-1</strain>
        <tissue evidence="1">Whole seedling</tissue>
    </source>
</reference>
<evidence type="ECO:0000313" key="2">
    <source>
        <dbReference type="Proteomes" id="UP000188268"/>
    </source>
</evidence>
<sequence>MAAPSLISAVARRMFQYPEDS</sequence>
<comment type="caution">
    <text evidence="1">The sequence shown here is derived from an EMBL/GenBank/DDBJ whole genome shotgun (WGS) entry which is preliminary data.</text>
</comment>
<dbReference type="Proteomes" id="UP000188268">
    <property type="component" value="Unassembled WGS sequence"/>
</dbReference>
<proteinExistence type="predicted"/>
<gene>
    <name evidence="1" type="ORF">CCACVL1_11951</name>
</gene>
<organism evidence="1 2">
    <name type="scientific">Corchorus capsularis</name>
    <name type="common">Jute</name>
    <dbReference type="NCBI Taxonomy" id="210143"/>
    <lineage>
        <taxon>Eukaryota</taxon>
        <taxon>Viridiplantae</taxon>
        <taxon>Streptophyta</taxon>
        <taxon>Embryophyta</taxon>
        <taxon>Tracheophyta</taxon>
        <taxon>Spermatophyta</taxon>
        <taxon>Magnoliopsida</taxon>
        <taxon>eudicotyledons</taxon>
        <taxon>Gunneridae</taxon>
        <taxon>Pentapetalae</taxon>
        <taxon>rosids</taxon>
        <taxon>malvids</taxon>
        <taxon>Malvales</taxon>
        <taxon>Malvaceae</taxon>
        <taxon>Grewioideae</taxon>
        <taxon>Apeibeae</taxon>
        <taxon>Corchorus</taxon>
    </lineage>
</organism>
<dbReference type="EMBL" id="AWWV01010019">
    <property type="protein sequence ID" value="OMO82420.1"/>
    <property type="molecule type" value="Genomic_DNA"/>
</dbReference>
<dbReference type="AlphaFoldDB" id="A0A1R3IIP0"/>
<dbReference type="Gramene" id="OMO82420">
    <property type="protein sequence ID" value="OMO82420"/>
    <property type="gene ID" value="CCACVL1_11951"/>
</dbReference>
<protein>
    <submittedName>
        <fullName evidence="1">Uncharacterized protein</fullName>
    </submittedName>
</protein>
<keyword evidence="2" id="KW-1185">Reference proteome</keyword>
<accession>A0A1R3IIP0</accession>